<evidence type="ECO:0000256" key="3">
    <source>
        <dbReference type="ARBA" id="ARBA00013109"/>
    </source>
</evidence>
<comment type="caution">
    <text evidence="11">The sequence shown here is derived from an EMBL/GenBank/DDBJ whole genome shotgun (WGS) entry which is preliminary data.</text>
</comment>
<dbReference type="CDD" id="cd06578">
    <property type="entry name" value="HemD"/>
    <property type="match status" value="1"/>
</dbReference>
<gene>
    <name evidence="11" type="ORF">DEM25_006570</name>
</gene>
<dbReference type="EMBL" id="QFWV02000004">
    <property type="protein sequence ID" value="RKF07460.1"/>
    <property type="molecule type" value="Genomic_DNA"/>
</dbReference>
<dbReference type="AlphaFoldDB" id="A0A3A8AID8"/>
<feature type="domain" description="Tetrapyrrole biosynthesis uroporphyrinogen III synthase" evidence="10">
    <location>
        <begin position="19"/>
        <end position="239"/>
    </location>
</feature>
<dbReference type="SUPFAM" id="SSF69618">
    <property type="entry name" value="HemD-like"/>
    <property type="match status" value="1"/>
</dbReference>
<dbReference type="PANTHER" id="PTHR38042">
    <property type="entry name" value="UROPORPHYRINOGEN-III SYNTHASE, CHLOROPLASTIC"/>
    <property type="match status" value="1"/>
</dbReference>
<evidence type="ECO:0000256" key="7">
    <source>
        <dbReference type="ARBA" id="ARBA00040167"/>
    </source>
</evidence>
<name>A0A3A8AID8_9HYPH</name>
<proteinExistence type="inferred from homology"/>
<evidence type="ECO:0000313" key="12">
    <source>
        <dbReference type="Proteomes" id="UP000246132"/>
    </source>
</evidence>
<evidence type="ECO:0000256" key="5">
    <source>
        <dbReference type="ARBA" id="ARBA00023244"/>
    </source>
</evidence>
<dbReference type="Proteomes" id="UP000246132">
    <property type="component" value="Unassembled WGS sequence"/>
</dbReference>
<keyword evidence="12" id="KW-1185">Reference proteome</keyword>
<comment type="pathway">
    <text evidence="1 9">Porphyrin-containing compound metabolism; protoporphyrin-IX biosynthesis; coproporphyrinogen-III from 5-aminolevulinate: step 3/4.</text>
</comment>
<keyword evidence="5 9" id="KW-0627">Porphyrin biosynthesis</keyword>
<dbReference type="Pfam" id="PF02602">
    <property type="entry name" value="HEM4"/>
    <property type="match status" value="1"/>
</dbReference>
<dbReference type="GO" id="GO:0004852">
    <property type="term" value="F:uroporphyrinogen-III synthase activity"/>
    <property type="evidence" value="ECO:0007669"/>
    <property type="project" value="UniProtKB-UniRule"/>
</dbReference>
<dbReference type="PANTHER" id="PTHR38042:SF1">
    <property type="entry name" value="UROPORPHYRINOGEN-III SYNTHASE, CHLOROPLASTIC"/>
    <property type="match status" value="1"/>
</dbReference>
<comment type="similarity">
    <text evidence="2 9">Belongs to the uroporphyrinogen-III synthase family.</text>
</comment>
<sequence length="247" mass="25843">MTGRRPRVLVTRPEPGASRTAAALGEAGIEAIICPFTESVDLPVKDATIAEAGRSAAAAVTSAKAIIHAPPALVDAVRAMPVFAVGDATARAAREAGMVDVRSADGDAIALAGLVGHAIPADAPVAYLCGRVRTGELERRLSETGRKVTLIETYTIQKVSHLTDKITNALKSADLEGMLLHSGMSARLLADALEATGRQQLLENTTLFLISERAGEPLERLAQASIVAAPAPRDDALVETVRRHFSS</sequence>
<dbReference type="EC" id="4.2.1.75" evidence="3 9"/>
<dbReference type="GO" id="GO:0006780">
    <property type="term" value="P:uroporphyrinogen III biosynthetic process"/>
    <property type="evidence" value="ECO:0007669"/>
    <property type="project" value="UniProtKB-UniRule"/>
</dbReference>
<protein>
    <recommendedName>
        <fullName evidence="7 9">Uroporphyrinogen-III synthase</fullName>
        <ecNumber evidence="3 9">4.2.1.75</ecNumber>
    </recommendedName>
</protein>
<evidence type="ECO:0000256" key="4">
    <source>
        <dbReference type="ARBA" id="ARBA00023239"/>
    </source>
</evidence>
<reference evidence="11 12" key="1">
    <citation type="journal article" date="2018" name="Int. J. Syst. Bacteriol.">
        <title>Oceaniradius stylonemae gen. nov., sp. nov., isolated from a red alga, Stylonema cornu-cervi.</title>
        <authorList>
            <person name="Jeong S."/>
        </authorList>
    </citation>
    <scope>NUCLEOTIDE SEQUENCE [LARGE SCALE GENOMIC DNA]</scope>
    <source>
        <strain evidence="11 12">StC1</strain>
    </source>
</reference>
<comment type="catalytic activity">
    <reaction evidence="8 9">
        <text>hydroxymethylbilane = uroporphyrinogen III + H2O</text>
        <dbReference type="Rhea" id="RHEA:18965"/>
        <dbReference type="ChEBI" id="CHEBI:15377"/>
        <dbReference type="ChEBI" id="CHEBI:57308"/>
        <dbReference type="ChEBI" id="CHEBI:57845"/>
        <dbReference type="EC" id="4.2.1.75"/>
    </reaction>
</comment>
<organism evidence="11 12">
    <name type="scientific">Oceaniradius stylonematis</name>
    <dbReference type="NCBI Taxonomy" id="2184161"/>
    <lineage>
        <taxon>Bacteria</taxon>
        <taxon>Pseudomonadati</taxon>
        <taxon>Pseudomonadota</taxon>
        <taxon>Alphaproteobacteria</taxon>
        <taxon>Hyphomicrobiales</taxon>
        <taxon>Ahrensiaceae</taxon>
        <taxon>Oceaniradius</taxon>
    </lineage>
</organism>
<comment type="function">
    <text evidence="6 9">Catalyzes cyclization of the linear tetrapyrrole, hydroxymethylbilane, to the macrocyclic uroporphyrinogen III.</text>
</comment>
<dbReference type="UniPathway" id="UPA00251">
    <property type="reaction ID" value="UER00320"/>
</dbReference>
<dbReference type="InterPro" id="IPR036108">
    <property type="entry name" value="4pyrrol_syn_uPrphyn_synt_sf"/>
</dbReference>
<keyword evidence="4 9" id="KW-0456">Lyase</keyword>
<dbReference type="OrthoDB" id="7163809at2"/>
<evidence type="ECO:0000256" key="1">
    <source>
        <dbReference type="ARBA" id="ARBA00004772"/>
    </source>
</evidence>
<dbReference type="RefSeq" id="WP_109765740.1">
    <property type="nucleotide sequence ID" value="NZ_QFWV02000004.1"/>
</dbReference>
<dbReference type="InterPro" id="IPR003754">
    <property type="entry name" value="4pyrrol_synth_uPrphyn_synth"/>
</dbReference>
<evidence type="ECO:0000259" key="10">
    <source>
        <dbReference type="Pfam" id="PF02602"/>
    </source>
</evidence>
<dbReference type="GO" id="GO:0006782">
    <property type="term" value="P:protoporphyrinogen IX biosynthetic process"/>
    <property type="evidence" value="ECO:0007669"/>
    <property type="project" value="UniProtKB-UniRule"/>
</dbReference>
<evidence type="ECO:0000256" key="6">
    <source>
        <dbReference type="ARBA" id="ARBA00037589"/>
    </source>
</evidence>
<evidence type="ECO:0000256" key="8">
    <source>
        <dbReference type="ARBA" id="ARBA00048617"/>
    </source>
</evidence>
<evidence type="ECO:0000256" key="2">
    <source>
        <dbReference type="ARBA" id="ARBA00008133"/>
    </source>
</evidence>
<evidence type="ECO:0000313" key="11">
    <source>
        <dbReference type="EMBL" id="RKF07460.1"/>
    </source>
</evidence>
<dbReference type="Gene3D" id="3.40.50.10090">
    <property type="match status" value="2"/>
</dbReference>
<dbReference type="InterPro" id="IPR039793">
    <property type="entry name" value="UROS/Hem4"/>
</dbReference>
<evidence type="ECO:0000256" key="9">
    <source>
        <dbReference type="RuleBase" id="RU366031"/>
    </source>
</evidence>
<accession>A0A3A8AID8</accession>